<feature type="compositionally biased region" description="Acidic residues" evidence="1">
    <location>
        <begin position="16"/>
        <end position="30"/>
    </location>
</feature>
<feature type="region of interest" description="Disordered" evidence="1">
    <location>
        <begin position="16"/>
        <end position="144"/>
    </location>
</feature>
<keyword evidence="3" id="KW-1185">Reference proteome</keyword>
<proteinExistence type="predicted"/>
<dbReference type="EMBL" id="CAJQZP010001600">
    <property type="protein sequence ID" value="CAG5056286.1"/>
    <property type="molecule type" value="Genomic_DNA"/>
</dbReference>
<sequence>MVLLRDKEIEDLFDNSEIEDIVPSDEDVGDPEFQFPTASSIECDNKVTESSSSEAESNISSEERLVRGRGHATRRGRGRRTGVGRGLRTGVGRGRGTGIGRGRGTGRGTRNRGNRRSRGLGTRRGQENEDEESGVNEDCPNSGTWSVKEFDPRFPQMIQPAYLVKDTEGFTKTDYLKQYIDDELIHLIQRKSNQTAIEKIRT</sequence>
<protein>
    <submittedName>
        <fullName evidence="2">(apollo) hypothetical protein</fullName>
    </submittedName>
</protein>
<dbReference type="Proteomes" id="UP000691718">
    <property type="component" value="Unassembled WGS sequence"/>
</dbReference>
<feature type="compositionally biased region" description="Basic residues" evidence="1">
    <location>
        <begin position="109"/>
        <end position="118"/>
    </location>
</feature>
<dbReference type="AlphaFoldDB" id="A0A8S3YAT4"/>
<comment type="caution">
    <text evidence="2">The sequence shown here is derived from an EMBL/GenBank/DDBJ whole genome shotgun (WGS) entry which is preliminary data.</text>
</comment>
<gene>
    <name evidence="2" type="ORF">PAPOLLO_LOCUS26680</name>
</gene>
<feature type="compositionally biased region" description="Gly residues" evidence="1">
    <location>
        <begin position="83"/>
        <end position="107"/>
    </location>
</feature>
<evidence type="ECO:0000256" key="1">
    <source>
        <dbReference type="SAM" id="MobiDB-lite"/>
    </source>
</evidence>
<dbReference type="OrthoDB" id="7485926at2759"/>
<evidence type="ECO:0000313" key="2">
    <source>
        <dbReference type="EMBL" id="CAG5056286.1"/>
    </source>
</evidence>
<organism evidence="2 3">
    <name type="scientific">Parnassius apollo</name>
    <name type="common">Apollo butterfly</name>
    <name type="synonym">Papilio apollo</name>
    <dbReference type="NCBI Taxonomy" id="110799"/>
    <lineage>
        <taxon>Eukaryota</taxon>
        <taxon>Metazoa</taxon>
        <taxon>Ecdysozoa</taxon>
        <taxon>Arthropoda</taxon>
        <taxon>Hexapoda</taxon>
        <taxon>Insecta</taxon>
        <taxon>Pterygota</taxon>
        <taxon>Neoptera</taxon>
        <taxon>Endopterygota</taxon>
        <taxon>Lepidoptera</taxon>
        <taxon>Glossata</taxon>
        <taxon>Ditrysia</taxon>
        <taxon>Papilionoidea</taxon>
        <taxon>Papilionidae</taxon>
        <taxon>Parnassiinae</taxon>
        <taxon>Parnassini</taxon>
        <taxon>Parnassius</taxon>
        <taxon>Parnassius</taxon>
    </lineage>
</organism>
<feature type="compositionally biased region" description="Basic residues" evidence="1">
    <location>
        <begin position="67"/>
        <end position="82"/>
    </location>
</feature>
<reference evidence="2" key="1">
    <citation type="submission" date="2021-04" db="EMBL/GenBank/DDBJ databases">
        <authorList>
            <person name="Tunstrom K."/>
        </authorList>
    </citation>
    <scope>NUCLEOTIDE SEQUENCE</scope>
</reference>
<name>A0A8S3YAT4_PARAO</name>
<feature type="compositionally biased region" description="Low complexity" evidence="1">
    <location>
        <begin position="49"/>
        <end position="60"/>
    </location>
</feature>
<accession>A0A8S3YAT4</accession>
<evidence type="ECO:0000313" key="3">
    <source>
        <dbReference type="Proteomes" id="UP000691718"/>
    </source>
</evidence>